<keyword evidence="1" id="KW-0812">Transmembrane</keyword>
<dbReference type="eggNOG" id="COG3094">
    <property type="taxonomic scope" value="Bacteria"/>
</dbReference>
<dbReference type="PANTHER" id="PTHR39594">
    <property type="entry name" value="PROTEIN YCHQ"/>
    <property type="match status" value="1"/>
</dbReference>
<reference evidence="2" key="1">
    <citation type="submission" date="2007-01" db="EMBL/GenBank/DDBJ databases">
        <title>Complete sequence of Psychromonas ingrahamii 37.</title>
        <authorList>
            <consortium name="US DOE Joint Genome Institute"/>
            <person name="Copeland A."/>
            <person name="Lucas S."/>
            <person name="Lapidus A."/>
            <person name="Barry K."/>
            <person name="Detter J.C."/>
            <person name="Glavina del Rio T."/>
            <person name="Hammon N."/>
            <person name="Israni S."/>
            <person name="Dalin E."/>
            <person name="Tice H."/>
            <person name="Pitluck S."/>
            <person name="Thompson L.S."/>
            <person name="Brettin T."/>
            <person name="Bruce D."/>
            <person name="Han C."/>
            <person name="Tapia R."/>
            <person name="Schmutz J."/>
            <person name="Larimer F."/>
            <person name="Land M."/>
            <person name="Hauser L."/>
            <person name="Kyrpides N."/>
            <person name="Ivanova N."/>
            <person name="Staley J."/>
            <person name="Richardson P."/>
        </authorList>
    </citation>
    <scope>NUCLEOTIDE SEQUENCE [LARGE SCALE GENOMIC DNA]</scope>
    <source>
        <strain evidence="2">37</strain>
    </source>
</reference>
<evidence type="ECO:0008006" key="4">
    <source>
        <dbReference type="Google" id="ProtNLM"/>
    </source>
</evidence>
<dbReference type="RefSeq" id="WP_011769966.1">
    <property type="nucleotide sequence ID" value="NC_008709.1"/>
</dbReference>
<feature type="transmembrane region" description="Helical" evidence="1">
    <location>
        <begin position="101"/>
        <end position="119"/>
    </location>
</feature>
<dbReference type="AlphaFoldDB" id="A1SV91"/>
<dbReference type="InterPro" id="IPR007360">
    <property type="entry name" value="SirB"/>
</dbReference>
<name>A1SV91_PSYIN</name>
<evidence type="ECO:0000313" key="3">
    <source>
        <dbReference type="Proteomes" id="UP000000639"/>
    </source>
</evidence>
<feature type="transmembrane region" description="Helical" evidence="1">
    <location>
        <begin position="69"/>
        <end position="89"/>
    </location>
</feature>
<dbReference type="PANTHER" id="PTHR39594:SF1">
    <property type="entry name" value="PROTEIN YCHQ"/>
    <property type="match status" value="1"/>
</dbReference>
<evidence type="ECO:0000256" key="1">
    <source>
        <dbReference type="SAM" id="Phobius"/>
    </source>
</evidence>
<keyword evidence="1" id="KW-0472">Membrane</keyword>
<dbReference type="GO" id="GO:0005886">
    <property type="term" value="C:plasma membrane"/>
    <property type="evidence" value="ECO:0007669"/>
    <property type="project" value="TreeGrafter"/>
</dbReference>
<dbReference type="EMBL" id="CP000510">
    <property type="protein sequence ID" value="ABM03406.1"/>
    <property type="molecule type" value="Genomic_DNA"/>
</dbReference>
<dbReference type="KEGG" id="pin:Ping_1609"/>
<dbReference type="Proteomes" id="UP000000639">
    <property type="component" value="Chromosome"/>
</dbReference>
<organism evidence="2 3">
    <name type="scientific">Psychromonas ingrahamii (strain DSM 17664 / CCUG 51855 / 37)</name>
    <dbReference type="NCBI Taxonomy" id="357804"/>
    <lineage>
        <taxon>Bacteria</taxon>
        <taxon>Pseudomonadati</taxon>
        <taxon>Pseudomonadota</taxon>
        <taxon>Gammaproteobacteria</taxon>
        <taxon>Alteromonadales</taxon>
        <taxon>Psychromonadaceae</taxon>
        <taxon>Psychromonas</taxon>
    </lineage>
</organism>
<feature type="transmembrane region" description="Helical" evidence="1">
    <location>
        <begin position="42"/>
        <end position="63"/>
    </location>
</feature>
<dbReference type="Pfam" id="PF04247">
    <property type="entry name" value="SirB"/>
    <property type="match status" value="1"/>
</dbReference>
<dbReference type="OrthoDB" id="5588650at2"/>
<accession>A1SV91</accession>
<feature type="transmembrane region" description="Helical" evidence="1">
    <location>
        <begin position="12"/>
        <end position="30"/>
    </location>
</feature>
<protein>
    <recommendedName>
        <fullName evidence="4">Invasion gene expression up-regulator, SirB</fullName>
    </recommendedName>
</protein>
<gene>
    <name evidence="2" type="ordered locus">Ping_1609</name>
</gene>
<keyword evidence="1" id="KW-1133">Transmembrane helix</keyword>
<sequence>MYSFLKHTHLTLILIAIVLFILCFYWIVTGHKNAQKVIFKKILLHTHLTIALIGLGLMGVLQINPFESQNYWLIEKIGAFIGYLILVSVALNEKTRKGMRFLAFVGVFGWIVYIGQLVFSKQAMILLG</sequence>
<proteinExistence type="predicted"/>
<evidence type="ECO:0000313" key="2">
    <source>
        <dbReference type="EMBL" id="ABM03406.1"/>
    </source>
</evidence>
<keyword evidence="3" id="KW-1185">Reference proteome</keyword>
<dbReference type="STRING" id="357804.Ping_1609"/>
<dbReference type="HOGENOM" id="CLU_123860_3_1_6"/>
<dbReference type="PIRSF" id="PIRSF005610">
    <property type="entry name" value="SirB"/>
    <property type="match status" value="1"/>
</dbReference>